<dbReference type="GO" id="GO:0004984">
    <property type="term" value="F:olfactory receptor activity"/>
    <property type="evidence" value="ECO:0007669"/>
    <property type="project" value="InterPro"/>
</dbReference>
<evidence type="ECO:0000256" key="3">
    <source>
        <dbReference type="ARBA" id="ARBA00022606"/>
    </source>
</evidence>
<keyword evidence="8" id="KW-0675">Receptor</keyword>
<comment type="subcellular location">
    <subcellularLocation>
        <location evidence="1">Cell membrane</location>
        <topology evidence="1">Multi-pass membrane protein</topology>
    </subcellularLocation>
</comment>
<evidence type="ECO:0000256" key="2">
    <source>
        <dbReference type="ARBA" id="ARBA00022475"/>
    </source>
</evidence>
<feature type="transmembrane region" description="Helical" evidence="10">
    <location>
        <begin position="37"/>
        <end position="58"/>
    </location>
</feature>
<evidence type="ECO:0000256" key="5">
    <source>
        <dbReference type="ARBA" id="ARBA00022725"/>
    </source>
</evidence>
<keyword evidence="7 10" id="KW-0472">Membrane</keyword>
<evidence type="ECO:0000313" key="12">
    <source>
        <dbReference type="RefSeq" id="XP_026499972.2"/>
    </source>
</evidence>
<dbReference type="GO" id="GO:0007165">
    <property type="term" value="P:signal transduction"/>
    <property type="evidence" value="ECO:0007669"/>
    <property type="project" value="UniProtKB-KW"/>
</dbReference>
<sequence length="325" mass="38315">MKSYKNLVGDFIKKIHLFNHKHHSEYAMSTYIKVHKVSHFFTMYLNTMVFIGIILFNVTPIYKNISSGAFNNYKTENVTFEHSVYFELPFDYKHNIKGYLVIFFFDWYMSFVCSSCFSNFDLLMSLMIFHVCGHLMILIDKLKKFRRPSRKLLVNNIEYEWYSDAEMKLVSHDLRNIILHHNLIAEFIKKMSQTFGPILYLYYMFHIINGCVLLLECSQMSAEALARYGTLTFVVFQQLIQISIVFELLGISNDKLIDAVYSVPWECMDKSNRQKVYIILMKTQRTLAIKAVDMVDVGVQTMALIIRTSLSYFIMLRTFSREDTL</sequence>
<proteinExistence type="predicted"/>
<feature type="transmembrane region" description="Helical" evidence="10">
    <location>
        <begin position="199"/>
        <end position="222"/>
    </location>
</feature>
<keyword evidence="11" id="KW-1185">Reference proteome</keyword>
<feature type="transmembrane region" description="Helical" evidence="10">
    <location>
        <begin position="123"/>
        <end position="142"/>
    </location>
</feature>
<dbReference type="RefSeq" id="XP_026499972.2">
    <property type="nucleotide sequence ID" value="XM_026644187.2"/>
</dbReference>
<dbReference type="OMA" id="FDYKHNI"/>
<dbReference type="Proteomes" id="UP001652626">
    <property type="component" value="Chromosome Z"/>
</dbReference>
<dbReference type="GeneID" id="113403597"/>
<evidence type="ECO:0000256" key="8">
    <source>
        <dbReference type="ARBA" id="ARBA00023170"/>
    </source>
</evidence>
<keyword evidence="2" id="KW-1003">Cell membrane</keyword>
<accession>A0A8B8ITV3</accession>
<gene>
    <name evidence="12" type="primary">LOC113403597</name>
</gene>
<keyword evidence="5" id="KW-0552">Olfaction</keyword>
<dbReference type="Pfam" id="PF02949">
    <property type="entry name" value="7tm_6"/>
    <property type="match status" value="1"/>
</dbReference>
<organism evidence="11 12">
    <name type="scientific">Vanessa tameamea</name>
    <name type="common">Kamehameha butterfly</name>
    <dbReference type="NCBI Taxonomy" id="334116"/>
    <lineage>
        <taxon>Eukaryota</taxon>
        <taxon>Metazoa</taxon>
        <taxon>Ecdysozoa</taxon>
        <taxon>Arthropoda</taxon>
        <taxon>Hexapoda</taxon>
        <taxon>Insecta</taxon>
        <taxon>Pterygota</taxon>
        <taxon>Neoptera</taxon>
        <taxon>Endopterygota</taxon>
        <taxon>Lepidoptera</taxon>
        <taxon>Glossata</taxon>
        <taxon>Ditrysia</taxon>
        <taxon>Papilionoidea</taxon>
        <taxon>Nymphalidae</taxon>
        <taxon>Nymphalinae</taxon>
        <taxon>Vanessa</taxon>
    </lineage>
</organism>
<dbReference type="AlphaFoldDB" id="A0A8B8ITV3"/>
<evidence type="ECO:0000313" key="11">
    <source>
        <dbReference type="Proteomes" id="UP001652626"/>
    </source>
</evidence>
<evidence type="ECO:0000256" key="4">
    <source>
        <dbReference type="ARBA" id="ARBA00022692"/>
    </source>
</evidence>
<dbReference type="GO" id="GO:0005886">
    <property type="term" value="C:plasma membrane"/>
    <property type="evidence" value="ECO:0007669"/>
    <property type="project" value="UniProtKB-SubCell"/>
</dbReference>
<keyword evidence="4 10" id="KW-0812">Transmembrane</keyword>
<dbReference type="InterPro" id="IPR004117">
    <property type="entry name" value="7tm6_olfct_rcpt"/>
</dbReference>
<evidence type="ECO:0000256" key="6">
    <source>
        <dbReference type="ARBA" id="ARBA00022989"/>
    </source>
</evidence>
<dbReference type="PANTHER" id="PTHR21137">
    <property type="entry name" value="ODORANT RECEPTOR"/>
    <property type="match status" value="1"/>
</dbReference>
<protein>
    <submittedName>
        <fullName evidence="12">Uncharacterized protein LOC113403597</fullName>
    </submittedName>
</protein>
<dbReference type="OrthoDB" id="6678752at2759"/>
<keyword evidence="9" id="KW-0807">Transducer</keyword>
<keyword evidence="3" id="KW-0716">Sensory transduction</keyword>
<evidence type="ECO:0000256" key="1">
    <source>
        <dbReference type="ARBA" id="ARBA00004651"/>
    </source>
</evidence>
<feature type="transmembrane region" description="Helical" evidence="10">
    <location>
        <begin position="228"/>
        <end position="249"/>
    </location>
</feature>
<keyword evidence="6 10" id="KW-1133">Transmembrane helix</keyword>
<name>A0A8B8ITV3_VANTA</name>
<reference evidence="12" key="1">
    <citation type="submission" date="2025-08" db="UniProtKB">
        <authorList>
            <consortium name="RefSeq"/>
        </authorList>
    </citation>
    <scope>IDENTIFICATION</scope>
    <source>
        <tissue evidence="12">Whole body</tissue>
    </source>
</reference>
<dbReference type="PANTHER" id="PTHR21137:SF35">
    <property type="entry name" value="ODORANT RECEPTOR 19A-RELATED"/>
    <property type="match status" value="1"/>
</dbReference>
<evidence type="ECO:0000256" key="9">
    <source>
        <dbReference type="ARBA" id="ARBA00023224"/>
    </source>
</evidence>
<evidence type="ECO:0000256" key="10">
    <source>
        <dbReference type="SAM" id="Phobius"/>
    </source>
</evidence>
<evidence type="ECO:0000256" key="7">
    <source>
        <dbReference type="ARBA" id="ARBA00023136"/>
    </source>
</evidence>
<dbReference type="GO" id="GO:0005549">
    <property type="term" value="F:odorant binding"/>
    <property type="evidence" value="ECO:0007669"/>
    <property type="project" value="InterPro"/>
</dbReference>